<dbReference type="EMBL" id="WSEL01000009">
    <property type="protein sequence ID" value="MVQ31746.1"/>
    <property type="molecule type" value="Genomic_DNA"/>
</dbReference>
<comment type="caution">
    <text evidence="8">The sequence shown here is derived from an EMBL/GenBank/DDBJ whole genome shotgun (WGS) entry which is preliminary data.</text>
</comment>
<dbReference type="GO" id="GO:0006508">
    <property type="term" value="P:proteolysis"/>
    <property type="evidence" value="ECO:0007669"/>
    <property type="project" value="UniProtKB-KW"/>
</dbReference>
<comment type="similarity">
    <text evidence="1 6">Belongs to the peptidase S1B family.</text>
</comment>
<protein>
    <recommendedName>
        <fullName evidence="6">Serine protease</fullName>
        <ecNumber evidence="6">3.4.21.-</ecNumber>
    </recommendedName>
</protein>
<dbReference type="RefSeq" id="WP_157399765.1">
    <property type="nucleotide sequence ID" value="NZ_WSEL01000009.1"/>
</dbReference>
<evidence type="ECO:0000313" key="8">
    <source>
        <dbReference type="EMBL" id="MVQ31746.1"/>
    </source>
</evidence>
<dbReference type="InterPro" id="IPR008256">
    <property type="entry name" value="Peptidase_S1B"/>
</dbReference>
<organism evidence="8 9">
    <name type="scientific">Ramlibacter pinisoli</name>
    <dbReference type="NCBI Taxonomy" id="2682844"/>
    <lineage>
        <taxon>Bacteria</taxon>
        <taxon>Pseudomonadati</taxon>
        <taxon>Pseudomonadota</taxon>
        <taxon>Betaproteobacteria</taxon>
        <taxon>Burkholderiales</taxon>
        <taxon>Comamonadaceae</taxon>
        <taxon>Ramlibacter</taxon>
    </lineage>
</organism>
<dbReference type="PANTHER" id="PTHR15462:SF8">
    <property type="entry name" value="SERINE PROTEASE"/>
    <property type="match status" value="1"/>
</dbReference>
<reference evidence="8 9" key="1">
    <citation type="submission" date="2019-12" db="EMBL/GenBank/DDBJ databases">
        <authorList>
            <person name="Huq M.A."/>
        </authorList>
    </citation>
    <scope>NUCLEOTIDE SEQUENCE [LARGE SCALE GENOMIC DNA]</scope>
    <source>
        <strain evidence="8 9">MAH-25</strain>
    </source>
</reference>
<keyword evidence="5 6" id="KW-0720">Serine protease</keyword>
<evidence type="ECO:0000256" key="4">
    <source>
        <dbReference type="ARBA" id="ARBA00022801"/>
    </source>
</evidence>
<evidence type="ECO:0000256" key="5">
    <source>
        <dbReference type="ARBA" id="ARBA00022825"/>
    </source>
</evidence>
<sequence length="353" mass="38317">MALQHKQAGLAKRARGRAGADGTFMPCTRRPAQPDFDIFAQNRPRSYFHARAMQCLLRACTDDTLPAEWPARPLCGGVQGSRRVRLALACVALLQAAVTHAHVYGIDRRVQRDADTLPYRAVGTLVEPRTGSGGTAFLVGRCHVVSAHHVPYAAGAWRDPANLWSLARRARFQARPQPGKARVFASTTIATVVDAGRFTEDDFAGAAGDWAILRLDNCLGDRYGWLRVDRYTTPESLPGKTLTSIGYPRSRARRPGVTVETDCRARDFGPAPGIFGVDCAFENGMSGGPLLARQPDGTWRVVGVISQSLGTGSPTRYSMANRNQAVHVSAFRKALDRALGAETRRTAPAAKRP</sequence>
<dbReference type="AlphaFoldDB" id="A0A6N8J0N5"/>
<accession>A0A6N8J0N5</accession>
<evidence type="ECO:0000256" key="7">
    <source>
        <dbReference type="SAM" id="MobiDB-lite"/>
    </source>
</evidence>
<proteinExistence type="inferred from homology"/>
<dbReference type="SUPFAM" id="SSF50494">
    <property type="entry name" value="Trypsin-like serine proteases"/>
    <property type="match status" value="1"/>
</dbReference>
<evidence type="ECO:0000256" key="1">
    <source>
        <dbReference type="ARBA" id="ARBA00008764"/>
    </source>
</evidence>
<keyword evidence="2 6" id="KW-0645">Protease</keyword>
<dbReference type="Pfam" id="PF13365">
    <property type="entry name" value="Trypsin_2"/>
    <property type="match status" value="1"/>
</dbReference>
<evidence type="ECO:0000256" key="2">
    <source>
        <dbReference type="ARBA" id="ARBA00022670"/>
    </source>
</evidence>
<evidence type="ECO:0000256" key="6">
    <source>
        <dbReference type="RuleBase" id="RU004296"/>
    </source>
</evidence>
<name>A0A6N8J0N5_9BURK</name>
<dbReference type="PANTHER" id="PTHR15462">
    <property type="entry name" value="SERINE PROTEASE"/>
    <property type="match status" value="1"/>
</dbReference>
<keyword evidence="3" id="KW-0732">Signal</keyword>
<keyword evidence="4 6" id="KW-0378">Hydrolase</keyword>
<keyword evidence="9" id="KW-1185">Reference proteome</keyword>
<dbReference type="Proteomes" id="UP000469385">
    <property type="component" value="Unassembled WGS sequence"/>
</dbReference>
<feature type="region of interest" description="Disordered" evidence="7">
    <location>
        <begin position="1"/>
        <end position="26"/>
    </location>
</feature>
<dbReference type="GO" id="GO:0008236">
    <property type="term" value="F:serine-type peptidase activity"/>
    <property type="evidence" value="ECO:0007669"/>
    <property type="project" value="UniProtKB-KW"/>
</dbReference>
<dbReference type="Gene3D" id="2.40.10.10">
    <property type="entry name" value="Trypsin-like serine proteases"/>
    <property type="match status" value="2"/>
</dbReference>
<dbReference type="InterPro" id="IPR009003">
    <property type="entry name" value="Peptidase_S1_PA"/>
</dbReference>
<dbReference type="EC" id="3.4.21.-" evidence="6"/>
<dbReference type="InterPro" id="IPR050966">
    <property type="entry name" value="Glutamyl_endopeptidase"/>
</dbReference>
<gene>
    <name evidence="8" type="ORF">GON04_19975</name>
</gene>
<evidence type="ECO:0000256" key="3">
    <source>
        <dbReference type="ARBA" id="ARBA00022729"/>
    </source>
</evidence>
<dbReference type="PRINTS" id="PR00839">
    <property type="entry name" value="V8PROTEASE"/>
</dbReference>
<dbReference type="InterPro" id="IPR043504">
    <property type="entry name" value="Peptidase_S1_PA_chymotrypsin"/>
</dbReference>
<evidence type="ECO:0000313" key="9">
    <source>
        <dbReference type="Proteomes" id="UP000469385"/>
    </source>
</evidence>